<reference evidence="2" key="1">
    <citation type="journal article" date="2021" name="Antonie Van Leeuwenhoek">
        <title>Draft genome and description of Waterburya agarophytonicola gen. nov. sp. nov. (Pleurocapsales, Cyanobacteria): a seaweed symbiont.</title>
        <authorList>
            <person name="Bonthond G."/>
            <person name="Shalygin S."/>
            <person name="Bayer T."/>
            <person name="Weinberger F."/>
        </authorList>
    </citation>
    <scope>NUCLEOTIDE SEQUENCE</scope>
    <source>
        <strain evidence="2">KI4</strain>
    </source>
</reference>
<dbReference type="EMBL" id="JADWDC010000048">
    <property type="protein sequence ID" value="MCC0178621.1"/>
    <property type="molecule type" value="Genomic_DNA"/>
</dbReference>
<feature type="compositionally biased region" description="Basic and acidic residues" evidence="1">
    <location>
        <begin position="309"/>
        <end position="318"/>
    </location>
</feature>
<dbReference type="Proteomes" id="UP000729733">
    <property type="component" value="Unassembled WGS sequence"/>
</dbReference>
<protein>
    <submittedName>
        <fullName evidence="2">Uncharacterized protein</fullName>
    </submittedName>
</protein>
<gene>
    <name evidence="2" type="ORF">I4641_16735</name>
</gene>
<feature type="compositionally biased region" description="Polar residues" evidence="1">
    <location>
        <begin position="298"/>
        <end position="308"/>
    </location>
</feature>
<evidence type="ECO:0000313" key="3">
    <source>
        <dbReference type="Proteomes" id="UP000729733"/>
    </source>
</evidence>
<proteinExistence type="predicted"/>
<dbReference type="RefSeq" id="WP_229641722.1">
    <property type="nucleotide sequence ID" value="NZ_JADWDC010000048.1"/>
</dbReference>
<dbReference type="AlphaFoldDB" id="A0A964BUW1"/>
<name>A0A964BUW1_9CYAN</name>
<evidence type="ECO:0000313" key="2">
    <source>
        <dbReference type="EMBL" id="MCC0178621.1"/>
    </source>
</evidence>
<sequence>MSKQDWAAIVYGRSYHLDFRFITIPYDFTAKEIAWVLPYIIATTQKARNLSTYPRWSLFKNNSHCVVGVTCMVRDLIGRLGEDLIEVMAKDDRGRPLYVFVGYVTKLNRNRKLIEYPAYTGNYLTSFKPLYQEIEKVWLARDYDDRKPCLSEYKALNNTMETIDNSFYIHQISRFNHQTKYPEKTFVWQNLTPKNYQLWLASSQCVESTSVCLDIQGKYLIDSPFLNQTVSDAENFAVCQRINRQEEISLKASKNNKSLSFKEKISTKAKEDIDLTLQQAAKVTSASQEIIGNLTYRSNSGKNTLEKPNSSRKERDNFGFKVKKNPLPSKKQDWF</sequence>
<keyword evidence="3" id="KW-1185">Reference proteome</keyword>
<organism evidence="2 3">
    <name type="scientific">Waterburya agarophytonicola KI4</name>
    <dbReference type="NCBI Taxonomy" id="2874699"/>
    <lineage>
        <taxon>Bacteria</taxon>
        <taxon>Bacillati</taxon>
        <taxon>Cyanobacteriota</taxon>
        <taxon>Cyanophyceae</taxon>
        <taxon>Pleurocapsales</taxon>
        <taxon>Hyellaceae</taxon>
        <taxon>Waterburya</taxon>
        <taxon>Waterburya agarophytonicola</taxon>
    </lineage>
</organism>
<evidence type="ECO:0000256" key="1">
    <source>
        <dbReference type="SAM" id="MobiDB-lite"/>
    </source>
</evidence>
<comment type="caution">
    <text evidence="2">The sequence shown here is derived from an EMBL/GenBank/DDBJ whole genome shotgun (WGS) entry which is preliminary data.</text>
</comment>
<feature type="region of interest" description="Disordered" evidence="1">
    <location>
        <begin position="298"/>
        <end position="335"/>
    </location>
</feature>
<accession>A0A964BUW1</accession>